<accession>A0A7S4B4U9</accession>
<proteinExistence type="predicted"/>
<protein>
    <submittedName>
        <fullName evidence="1">Uncharacterized protein</fullName>
    </submittedName>
</protein>
<gene>
    <name evidence="1" type="ORF">PCAR00345_LOCUS6684</name>
</gene>
<sequence>MQARHCRQLEKARMRLSQGSDLSLRLSMTYMRVACTATWQQHHDSMHRQQVALHAPPLPQLPIQLSLQQQQPKYDWQQLYLQSMQASWSCRSTRWARYS</sequence>
<dbReference type="EMBL" id="HBIZ01011253">
    <property type="protein sequence ID" value="CAE0754097.1"/>
    <property type="molecule type" value="Transcribed_RNA"/>
</dbReference>
<dbReference type="AlphaFoldDB" id="A0A7S4B4U9"/>
<evidence type="ECO:0000313" key="1">
    <source>
        <dbReference type="EMBL" id="CAE0754097.1"/>
    </source>
</evidence>
<name>A0A7S4B4U9_CHRCT</name>
<reference evidence="1" key="1">
    <citation type="submission" date="2021-01" db="EMBL/GenBank/DDBJ databases">
        <authorList>
            <person name="Corre E."/>
            <person name="Pelletier E."/>
            <person name="Niang G."/>
            <person name="Scheremetjew M."/>
            <person name="Finn R."/>
            <person name="Kale V."/>
            <person name="Holt S."/>
            <person name="Cochrane G."/>
            <person name="Meng A."/>
            <person name="Brown T."/>
            <person name="Cohen L."/>
        </authorList>
    </citation>
    <scope>NUCLEOTIDE SEQUENCE</scope>
    <source>
        <strain evidence="1">CCMP645</strain>
    </source>
</reference>
<organism evidence="1">
    <name type="scientific">Chrysotila carterae</name>
    <name type="common">Marine alga</name>
    <name type="synonym">Syracosphaera carterae</name>
    <dbReference type="NCBI Taxonomy" id="13221"/>
    <lineage>
        <taxon>Eukaryota</taxon>
        <taxon>Haptista</taxon>
        <taxon>Haptophyta</taxon>
        <taxon>Prymnesiophyceae</taxon>
        <taxon>Isochrysidales</taxon>
        <taxon>Isochrysidaceae</taxon>
        <taxon>Chrysotila</taxon>
    </lineage>
</organism>